<dbReference type="AlphaFoldDB" id="A0A329SH68"/>
<name>A0A329SH68_9STRA</name>
<gene>
    <name evidence="1" type="ORF">PC110_g7632</name>
</gene>
<protein>
    <submittedName>
        <fullName evidence="1">Uncharacterized protein</fullName>
    </submittedName>
</protein>
<dbReference type="EMBL" id="MJFZ01000150">
    <property type="protein sequence ID" value="RAW36089.1"/>
    <property type="molecule type" value="Genomic_DNA"/>
</dbReference>
<dbReference type="OrthoDB" id="95392at2759"/>
<evidence type="ECO:0000313" key="2">
    <source>
        <dbReference type="Proteomes" id="UP000251314"/>
    </source>
</evidence>
<dbReference type="VEuPathDB" id="FungiDB:PC110_g7632"/>
<accession>A0A329SH68</accession>
<dbReference type="Proteomes" id="UP000251314">
    <property type="component" value="Unassembled WGS sequence"/>
</dbReference>
<organism evidence="1 2">
    <name type="scientific">Phytophthora cactorum</name>
    <dbReference type="NCBI Taxonomy" id="29920"/>
    <lineage>
        <taxon>Eukaryota</taxon>
        <taxon>Sar</taxon>
        <taxon>Stramenopiles</taxon>
        <taxon>Oomycota</taxon>
        <taxon>Peronosporomycetes</taxon>
        <taxon>Peronosporales</taxon>
        <taxon>Peronosporaceae</taxon>
        <taxon>Phytophthora</taxon>
    </lineage>
</organism>
<proteinExistence type="predicted"/>
<dbReference type="PANTHER" id="PTHR22538:SF1">
    <property type="entry name" value="VWFD DOMAIN-CONTAINING PROTEIN"/>
    <property type="match status" value="1"/>
</dbReference>
<reference evidence="1 2" key="1">
    <citation type="submission" date="2018-01" db="EMBL/GenBank/DDBJ databases">
        <title>Draft genome of the strawberry crown rot pathogen Phytophthora cactorum.</title>
        <authorList>
            <person name="Armitage A.D."/>
            <person name="Lysoe E."/>
            <person name="Nellist C.F."/>
            <person name="Harrison R.J."/>
            <person name="Brurberg M.B."/>
        </authorList>
    </citation>
    <scope>NUCLEOTIDE SEQUENCE [LARGE SCALE GENOMIC DNA]</scope>
    <source>
        <strain evidence="1 2">10300</strain>
    </source>
</reference>
<keyword evidence="2" id="KW-1185">Reference proteome</keyword>
<comment type="caution">
    <text evidence="1">The sequence shown here is derived from an EMBL/GenBank/DDBJ whole genome shotgun (WGS) entry which is preliminary data.</text>
</comment>
<sequence length="157" mass="17624">MASNYFQKSCKNETNFIVEDLVAKTGYCPADDGIISLAYEGDSYSNSELDAAYVEAQKAYRSNVDALMCSNGFSGLRSDRQWWYWTLGTIASHHSFKNDGLVEFYSCAGGFPTSDFGNSYEDKFYVTKLNHADTAFRNGDALLSKAKMPVKWFECLL</sequence>
<dbReference type="PANTHER" id="PTHR22538">
    <property type="entry name" value="CILIA- AND FLAGELLA-ASSOCIATED PROTEIN 74"/>
    <property type="match status" value="1"/>
</dbReference>
<evidence type="ECO:0000313" key="1">
    <source>
        <dbReference type="EMBL" id="RAW36089.1"/>
    </source>
</evidence>